<keyword evidence="3" id="KW-1185">Reference proteome</keyword>
<dbReference type="InterPro" id="IPR000182">
    <property type="entry name" value="GNAT_dom"/>
</dbReference>
<accession>A0ABQ5TDL8</accession>
<feature type="domain" description="N-acetyltransferase" evidence="1">
    <location>
        <begin position="1"/>
        <end position="157"/>
    </location>
</feature>
<dbReference type="CDD" id="cd04301">
    <property type="entry name" value="NAT_SF"/>
    <property type="match status" value="1"/>
</dbReference>
<sequence>MIIRKYKSSDTAELVDLFYETVHVVNKQDYTKEQLHAWAQVSNKQQKKDSWYHSLNKNITYVAVMDNIIVGFIDMEKDGYLNRLFVHKDYQRQGIAKRLYNSIEDDAKQYNIEKLYTNASITAKPFFIQCGFTIIQKQEVNINGVILVNYKMSKIIRTKKNVKRRWNKTIQSKE</sequence>
<dbReference type="InterPro" id="IPR016181">
    <property type="entry name" value="Acyl_CoA_acyltransferase"/>
</dbReference>
<proteinExistence type="predicted"/>
<dbReference type="EMBL" id="BSKO01000001">
    <property type="protein sequence ID" value="GLO64833.1"/>
    <property type="molecule type" value="Genomic_DNA"/>
</dbReference>
<reference evidence="2 3" key="1">
    <citation type="submission" date="2023-02" db="EMBL/GenBank/DDBJ databases">
        <title>Oceanobacillus kimchii IFOP_LL358 isolated form Alexandrium catenella lab strain.</title>
        <authorList>
            <person name="Gajardo G."/>
            <person name="Ueki S."/>
            <person name="Maruyama F."/>
        </authorList>
    </citation>
    <scope>NUCLEOTIDE SEQUENCE [LARGE SCALE GENOMIC DNA]</scope>
    <source>
        <strain evidence="2 3">IFOP_LL358</strain>
    </source>
</reference>
<evidence type="ECO:0000313" key="2">
    <source>
        <dbReference type="EMBL" id="GLO64833.1"/>
    </source>
</evidence>
<dbReference type="PROSITE" id="PS51186">
    <property type="entry name" value="GNAT"/>
    <property type="match status" value="1"/>
</dbReference>
<organism evidence="2 3">
    <name type="scientific">Oceanobacillus kimchii</name>
    <dbReference type="NCBI Taxonomy" id="746691"/>
    <lineage>
        <taxon>Bacteria</taxon>
        <taxon>Bacillati</taxon>
        <taxon>Bacillota</taxon>
        <taxon>Bacilli</taxon>
        <taxon>Bacillales</taxon>
        <taxon>Bacillaceae</taxon>
        <taxon>Oceanobacillus</taxon>
    </lineage>
</organism>
<dbReference type="PANTHER" id="PTHR43451:SF1">
    <property type="entry name" value="ACETYLTRANSFERASE"/>
    <property type="match status" value="1"/>
</dbReference>
<dbReference type="PANTHER" id="PTHR43451">
    <property type="entry name" value="ACETYLTRANSFERASE (GNAT) FAMILY PROTEIN"/>
    <property type="match status" value="1"/>
</dbReference>
<dbReference type="Pfam" id="PF13673">
    <property type="entry name" value="Acetyltransf_10"/>
    <property type="match status" value="1"/>
</dbReference>
<gene>
    <name evidence="2" type="ORF">MACH08_06170</name>
</gene>
<dbReference type="RefSeq" id="WP_317957706.1">
    <property type="nucleotide sequence ID" value="NZ_BSKO01000001.1"/>
</dbReference>
<evidence type="ECO:0000259" key="1">
    <source>
        <dbReference type="PROSITE" id="PS51186"/>
    </source>
</evidence>
<protein>
    <submittedName>
        <fullName evidence="2">Acetyltransferase</fullName>
    </submittedName>
</protein>
<dbReference type="Proteomes" id="UP001275436">
    <property type="component" value="Unassembled WGS sequence"/>
</dbReference>
<dbReference type="Gene3D" id="3.40.630.30">
    <property type="match status" value="1"/>
</dbReference>
<name>A0ABQ5TDL8_9BACI</name>
<comment type="caution">
    <text evidence="2">The sequence shown here is derived from an EMBL/GenBank/DDBJ whole genome shotgun (WGS) entry which is preliminary data.</text>
</comment>
<dbReference type="InterPro" id="IPR052564">
    <property type="entry name" value="N-acetyltrans/Recomb-assoc"/>
</dbReference>
<evidence type="ECO:0000313" key="3">
    <source>
        <dbReference type="Proteomes" id="UP001275436"/>
    </source>
</evidence>
<dbReference type="SUPFAM" id="SSF55729">
    <property type="entry name" value="Acyl-CoA N-acyltransferases (Nat)"/>
    <property type="match status" value="1"/>
</dbReference>